<dbReference type="PATRIC" id="fig|1423746.3.peg.1276"/>
<dbReference type="Pfam" id="PF00413">
    <property type="entry name" value="Peptidase_M10"/>
    <property type="match status" value="1"/>
</dbReference>
<evidence type="ECO:0000256" key="3">
    <source>
        <dbReference type="ARBA" id="ARBA00022801"/>
    </source>
</evidence>
<dbReference type="GO" id="GO:0006508">
    <property type="term" value="P:proteolysis"/>
    <property type="evidence" value="ECO:0007669"/>
    <property type="project" value="UniProtKB-KW"/>
</dbReference>
<dbReference type="InterPro" id="IPR024079">
    <property type="entry name" value="MetalloPept_cat_dom_sf"/>
</dbReference>
<keyword evidence="4" id="KW-0862">Zinc</keyword>
<accession>A0A0R1P1Y8</accession>
<name>A0A0R1P1Y8_9LACO</name>
<organism evidence="6 7">
    <name type="scientific">Limosilactobacillus frumenti DSM 13145</name>
    <dbReference type="NCBI Taxonomy" id="1423746"/>
    <lineage>
        <taxon>Bacteria</taxon>
        <taxon>Bacillati</taxon>
        <taxon>Bacillota</taxon>
        <taxon>Bacilli</taxon>
        <taxon>Lactobacillales</taxon>
        <taxon>Lactobacillaceae</taxon>
        <taxon>Limosilactobacillus</taxon>
    </lineage>
</organism>
<dbReference type="GO" id="GO:0031012">
    <property type="term" value="C:extracellular matrix"/>
    <property type="evidence" value="ECO:0007669"/>
    <property type="project" value="InterPro"/>
</dbReference>
<dbReference type="Gene3D" id="3.40.390.10">
    <property type="entry name" value="Collagenase (Catalytic Domain)"/>
    <property type="match status" value="1"/>
</dbReference>
<evidence type="ECO:0000256" key="1">
    <source>
        <dbReference type="ARBA" id="ARBA00022670"/>
    </source>
</evidence>
<sequence>MWFYQTNPLVEQYTNVMIHEAQIRTQLLVDRISGRPTKKANLRADSSTNVKSAKKSEGRWTNKSASIYLDLSNPVLKNATNTAIQQWNQTGVFTFKITTNRDKADIIVKAISENNDGAAGLTQMEVNTLTGYFEHATVELNANYLLNPAYGYSQQRIVNTAEHELGHAIGLQHNNGQSVMQPAGSFYSIQPVDVQNVRTIYQHAPTSQISSQSNSQE</sequence>
<comment type="caution">
    <text evidence="6">The sequence shown here is derived from an EMBL/GenBank/DDBJ whole genome shotgun (WGS) entry which is preliminary data.</text>
</comment>
<dbReference type="EMBL" id="AZER01000019">
    <property type="protein sequence ID" value="KRL26576.1"/>
    <property type="molecule type" value="Genomic_DNA"/>
</dbReference>
<keyword evidence="3" id="KW-0378">Hydrolase</keyword>
<evidence type="ECO:0000256" key="4">
    <source>
        <dbReference type="ARBA" id="ARBA00022833"/>
    </source>
</evidence>
<dbReference type="RefSeq" id="WP_083482715.1">
    <property type="nucleotide sequence ID" value="NZ_AZER01000019.1"/>
</dbReference>
<gene>
    <name evidence="6" type="ORF">FD27_GL001255</name>
</gene>
<dbReference type="Proteomes" id="UP000051445">
    <property type="component" value="Unassembled WGS sequence"/>
</dbReference>
<dbReference type="SUPFAM" id="SSF55486">
    <property type="entry name" value="Metalloproteases ('zincins'), catalytic domain"/>
    <property type="match status" value="1"/>
</dbReference>
<dbReference type="GO" id="GO:0004222">
    <property type="term" value="F:metalloendopeptidase activity"/>
    <property type="evidence" value="ECO:0007669"/>
    <property type="project" value="InterPro"/>
</dbReference>
<dbReference type="STRING" id="1423746.FD27_GL001255"/>
<keyword evidence="1" id="KW-0645">Protease</keyword>
<dbReference type="OrthoDB" id="2148705at2"/>
<evidence type="ECO:0000313" key="6">
    <source>
        <dbReference type="EMBL" id="KRL26576.1"/>
    </source>
</evidence>
<dbReference type="GO" id="GO:0008270">
    <property type="term" value="F:zinc ion binding"/>
    <property type="evidence" value="ECO:0007669"/>
    <property type="project" value="InterPro"/>
</dbReference>
<reference evidence="6 7" key="1">
    <citation type="journal article" date="2015" name="Genome Announc.">
        <title>Expanding the biotechnology potential of lactobacilli through comparative genomics of 213 strains and associated genera.</title>
        <authorList>
            <person name="Sun Z."/>
            <person name="Harris H.M."/>
            <person name="McCann A."/>
            <person name="Guo C."/>
            <person name="Argimon S."/>
            <person name="Zhang W."/>
            <person name="Yang X."/>
            <person name="Jeffery I.B."/>
            <person name="Cooney J.C."/>
            <person name="Kagawa T.F."/>
            <person name="Liu W."/>
            <person name="Song Y."/>
            <person name="Salvetti E."/>
            <person name="Wrobel A."/>
            <person name="Rasinkangas P."/>
            <person name="Parkhill J."/>
            <person name="Rea M.C."/>
            <person name="O'Sullivan O."/>
            <person name="Ritari J."/>
            <person name="Douillard F.P."/>
            <person name="Paul Ross R."/>
            <person name="Yang R."/>
            <person name="Briner A.E."/>
            <person name="Felis G.E."/>
            <person name="de Vos W.M."/>
            <person name="Barrangou R."/>
            <person name="Klaenhammer T.R."/>
            <person name="Caufield P.W."/>
            <person name="Cui Y."/>
            <person name="Zhang H."/>
            <person name="O'Toole P.W."/>
        </authorList>
    </citation>
    <scope>NUCLEOTIDE SEQUENCE [LARGE SCALE GENOMIC DNA]</scope>
    <source>
        <strain evidence="6 7">DSM 13145</strain>
    </source>
</reference>
<protein>
    <submittedName>
        <fullName evidence="6">Matrixin</fullName>
    </submittedName>
</protein>
<keyword evidence="7" id="KW-1185">Reference proteome</keyword>
<proteinExistence type="predicted"/>
<dbReference type="CDD" id="cd04268">
    <property type="entry name" value="ZnMc_MMP_like"/>
    <property type="match status" value="1"/>
</dbReference>
<feature type="domain" description="Peptidase M10 metallopeptidase" evidence="5">
    <location>
        <begin position="70"/>
        <end position="201"/>
    </location>
</feature>
<dbReference type="InterPro" id="IPR001818">
    <property type="entry name" value="Pept_M10_metallopeptidase"/>
</dbReference>
<evidence type="ECO:0000313" key="7">
    <source>
        <dbReference type="Proteomes" id="UP000051445"/>
    </source>
</evidence>
<keyword evidence="2" id="KW-0479">Metal-binding</keyword>
<evidence type="ECO:0000256" key="2">
    <source>
        <dbReference type="ARBA" id="ARBA00022723"/>
    </source>
</evidence>
<evidence type="ECO:0000259" key="5">
    <source>
        <dbReference type="Pfam" id="PF00413"/>
    </source>
</evidence>
<dbReference type="AlphaFoldDB" id="A0A0R1P1Y8"/>